<accession>A0AAN9JP29</accession>
<comment type="caution">
    <text evidence="2">The sequence shown here is derived from an EMBL/GenBank/DDBJ whole genome shotgun (WGS) entry which is preliminary data.</text>
</comment>
<organism evidence="2 3">
    <name type="scientific">Clitoria ternatea</name>
    <name type="common">Butterfly pea</name>
    <dbReference type="NCBI Taxonomy" id="43366"/>
    <lineage>
        <taxon>Eukaryota</taxon>
        <taxon>Viridiplantae</taxon>
        <taxon>Streptophyta</taxon>
        <taxon>Embryophyta</taxon>
        <taxon>Tracheophyta</taxon>
        <taxon>Spermatophyta</taxon>
        <taxon>Magnoliopsida</taxon>
        <taxon>eudicotyledons</taxon>
        <taxon>Gunneridae</taxon>
        <taxon>Pentapetalae</taxon>
        <taxon>rosids</taxon>
        <taxon>fabids</taxon>
        <taxon>Fabales</taxon>
        <taxon>Fabaceae</taxon>
        <taxon>Papilionoideae</taxon>
        <taxon>50 kb inversion clade</taxon>
        <taxon>NPAAA clade</taxon>
        <taxon>indigoferoid/millettioid clade</taxon>
        <taxon>Phaseoleae</taxon>
        <taxon>Clitoria</taxon>
    </lineage>
</organism>
<proteinExistence type="predicted"/>
<reference evidence="2 3" key="1">
    <citation type="submission" date="2024-01" db="EMBL/GenBank/DDBJ databases">
        <title>The genomes of 5 underutilized Papilionoideae crops provide insights into root nodulation and disease resistance.</title>
        <authorList>
            <person name="Yuan L."/>
        </authorList>
    </citation>
    <scope>NUCLEOTIDE SEQUENCE [LARGE SCALE GENOMIC DNA]</scope>
    <source>
        <strain evidence="2">LY-2023</strain>
        <tissue evidence="2">Leaf</tissue>
    </source>
</reference>
<feature type="domain" description="DUF7026" evidence="1">
    <location>
        <begin position="60"/>
        <end position="108"/>
    </location>
</feature>
<sequence length="148" mass="16480">MALKIHVISPFFSNSRVTLFTHKQNTRISCSGGDGSGDASLASEFAAKAARMNAQSVEAEEAMRKSRKLLFGELCQYMGLKEEEAQQKWSKMSEEDKLVLVKAFVAEWGAHFHPLSARSTKQMLEDYLRLPPPPPSNSSFLTKIIGFP</sequence>
<evidence type="ECO:0000313" key="3">
    <source>
        <dbReference type="Proteomes" id="UP001359559"/>
    </source>
</evidence>
<dbReference type="AlphaFoldDB" id="A0AAN9JP29"/>
<evidence type="ECO:0000259" key="1">
    <source>
        <dbReference type="Pfam" id="PF22950"/>
    </source>
</evidence>
<name>A0AAN9JP29_CLITE</name>
<dbReference type="EMBL" id="JAYKXN010000003">
    <property type="protein sequence ID" value="KAK7302622.1"/>
    <property type="molecule type" value="Genomic_DNA"/>
</dbReference>
<dbReference type="InterPro" id="IPR054290">
    <property type="entry name" value="DUF7026"/>
</dbReference>
<dbReference type="Proteomes" id="UP001359559">
    <property type="component" value="Unassembled WGS sequence"/>
</dbReference>
<dbReference type="Pfam" id="PF22950">
    <property type="entry name" value="DUF7026"/>
    <property type="match status" value="1"/>
</dbReference>
<keyword evidence="3" id="KW-1185">Reference proteome</keyword>
<evidence type="ECO:0000313" key="2">
    <source>
        <dbReference type="EMBL" id="KAK7302622.1"/>
    </source>
</evidence>
<gene>
    <name evidence="2" type="ORF">RJT34_13514</name>
</gene>
<protein>
    <recommendedName>
        <fullName evidence="1">DUF7026 domain-containing protein</fullName>
    </recommendedName>
</protein>